<reference evidence="1 2" key="1">
    <citation type="submission" date="2015-08" db="EMBL/GenBank/DDBJ databases">
        <title>Next Generation Sequencing and Analysis of the Genome of Puccinia sorghi L Schw, the Causal Agent of Maize Common Rust.</title>
        <authorList>
            <person name="Rochi L."/>
            <person name="Burguener G."/>
            <person name="Darino M."/>
            <person name="Turjanski A."/>
            <person name="Kreff E."/>
            <person name="Dieguez M.J."/>
            <person name="Sacco F."/>
        </authorList>
    </citation>
    <scope>NUCLEOTIDE SEQUENCE [LARGE SCALE GENOMIC DNA]</scope>
    <source>
        <strain evidence="1 2">RO10H11247</strain>
    </source>
</reference>
<name>A0A0L6UUX1_9BASI</name>
<protein>
    <submittedName>
        <fullName evidence="1">Uncharacterized protein</fullName>
    </submittedName>
</protein>
<proteinExistence type="predicted"/>
<dbReference type="AlphaFoldDB" id="A0A0L6UUX1"/>
<dbReference type="EMBL" id="LAVV01008641">
    <property type="protein sequence ID" value="KNZ52294.1"/>
    <property type="molecule type" value="Genomic_DNA"/>
</dbReference>
<dbReference type="Proteomes" id="UP000037035">
    <property type="component" value="Unassembled WGS sequence"/>
</dbReference>
<organism evidence="1 2">
    <name type="scientific">Puccinia sorghi</name>
    <dbReference type="NCBI Taxonomy" id="27349"/>
    <lineage>
        <taxon>Eukaryota</taxon>
        <taxon>Fungi</taxon>
        <taxon>Dikarya</taxon>
        <taxon>Basidiomycota</taxon>
        <taxon>Pucciniomycotina</taxon>
        <taxon>Pucciniomycetes</taxon>
        <taxon>Pucciniales</taxon>
        <taxon>Pucciniaceae</taxon>
        <taxon>Puccinia</taxon>
    </lineage>
</organism>
<comment type="caution">
    <text evidence="1">The sequence shown here is derived from an EMBL/GenBank/DDBJ whole genome shotgun (WGS) entry which is preliminary data.</text>
</comment>
<keyword evidence="2" id="KW-1185">Reference proteome</keyword>
<dbReference type="VEuPathDB" id="FungiDB:VP01_3625g2"/>
<evidence type="ECO:0000313" key="1">
    <source>
        <dbReference type="EMBL" id="KNZ52294.1"/>
    </source>
</evidence>
<gene>
    <name evidence="1" type="ORF">VP01_3625g2</name>
</gene>
<evidence type="ECO:0000313" key="2">
    <source>
        <dbReference type="Proteomes" id="UP000037035"/>
    </source>
</evidence>
<accession>A0A0L6UUX1</accession>
<sequence>MGAAAKGCGAPREWSAPPERVILTKRFEMKLNLFNYLKRKFPQLVIINLQILKFQLDLNIQEDLGKVCYQCARQQGQSLHKEMGYFNQITIFFYYIFPIAELYGPTGSILMPEYLKLQMNLKKNLNSSQCGDPLLRVPDPRDWGTPRVIFPTGYKGTL</sequence>